<keyword evidence="21" id="KW-0968">Cytoplasmic vesicle</keyword>
<feature type="region of interest" description="Disordered" evidence="25">
    <location>
        <begin position="1640"/>
        <end position="1659"/>
    </location>
</feature>
<reference evidence="29 30" key="1">
    <citation type="journal article" date="2023" name="Sci. Data">
        <title>Genome assembly of the Korean intertidal mud-creeper Batillaria attramentaria.</title>
        <authorList>
            <person name="Patra A.K."/>
            <person name="Ho P.T."/>
            <person name="Jun S."/>
            <person name="Lee S.J."/>
            <person name="Kim Y."/>
            <person name="Won Y.J."/>
        </authorList>
    </citation>
    <scope>NUCLEOTIDE SEQUENCE [LARGE SCALE GENOMIC DNA]</scope>
    <source>
        <strain evidence="29">Wonlab-2016</strain>
    </source>
</reference>
<feature type="compositionally biased region" description="Basic and acidic residues" evidence="25">
    <location>
        <begin position="595"/>
        <end position="607"/>
    </location>
</feature>
<dbReference type="SUPFAM" id="SSF48371">
    <property type="entry name" value="ARM repeat"/>
    <property type="match status" value="1"/>
</dbReference>
<keyword evidence="18" id="KW-0206">Cytoskeleton</keyword>
<dbReference type="GO" id="GO:0005777">
    <property type="term" value="C:peroxisome"/>
    <property type="evidence" value="ECO:0007669"/>
    <property type="project" value="UniProtKB-SubCell"/>
</dbReference>
<evidence type="ECO:0000256" key="1">
    <source>
        <dbReference type="ARBA" id="ARBA00004123"/>
    </source>
</evidence>
<evidence type="ECO:0000259" key="27">
    <source>
        <dbReference type="PROSITE" id="PS51189"/>
    </source>
</evidence>
<comment type="caution">
    <text evidence="29">The sequence shown here is derived from an EMBL/GenBank/DDBJ whole genome shotgun (WGS) entry which is preliminary data.</text>
</comment>
<keyword evidence="15" id="KW-0007">Acetylation</keyword>
<keyword evidence="10" id="KW-0808">Transferase</keyword>
<dbReference type="GO" id="GO:1904262">
    <property type="term" value="P:negative regulation of TORC1 signaling"/>
    <property type="evidence" value="ECO:0007669"/>
    <property type="project" value="UniProtKB-ARBA"/>
</dbReference>
<dbReference type="GO" id="GO:0010557">
    <property type="term" value="P:positive regulation of macromolecule biosynthetic process"/>
    <property type="evidence" value="ECO:0007669"/>
    <property type="project" value="UniProtKB-ARBA"/>
</dbReference>
<keyword evidence="7" id="KW-0963">Cytoplasm</keyword>
<dbReference type="InterPro" id="IPR044107">
    <property type="entry name" value="PIKKc_ATM"/>
</dbReference>
<keyword evidence="14" id="KW-0067">ATP-binding</keyword>
<dbReference type="PANTHER" id="PTHR37079:SF4">
    <property type="entry name" value="SERINE_THREONINE-PROTEIN KINASE ATM"/>
    <property type="match status" value="1"/>
</dbReference>
<accession>A0ABD0L5H2</accession>
<keyword evidence="20" id="KW-0131">Cell cycle</keyword>
<evidence type="ECO:0000256" key="7">
    <source>
        <dbReference type="ARBA" id="ARBA00022490"/>
    </source>
</evidence>
<dbReference type="GO" id="GO:1901701">
    <property type="term" value="P:cellular response to oxygen-containing compound"/>
    <property type="evidence" value="ECO:0007669"/>
    <property type="project" value="UniProtKB-ARBA"/>
</dbReference>
<evidence type="ECO:0000256" key="24">
    <source>
        <dbReference type="ARBA" id="ARBA00067340"/>
    </source>
</evidence>
<dbReference type="FunFam" id="1.10.1070.11:FF:000011">
    <property type="entry name" value="Serine-protein kinase ATM"/>
    <property type="match status" value="1"/>
</dbReference>
<dbReference type="GO" id="GO:0005524">
    <property type="term" value="F:ATP binding"/>
    <property type="evidence" value="ECO:0007669"/>
    <property type="project" value="UniProtKB-KW"/>
</dbReference>
<dbReference type="GO" id="GO:0000077">
    <property type="term" value="P:DNA damage checkpoint signaling"/>
    <property type="evidence" value="ECO:0007669"/>
    <property type="project" value="UniProtKB-ARBA"/>
</dbReference>
<keyword evidence="17" id="KW-0576">Peroxisome</keyword>
<dbReference type="InterPro" id="IPR036940">
    <property type="entry name" value="PI3/4_kinase_cat_sf"/>
</dbReference>
<dbReference type="PROSITE" id="PS00915">
    <property type="entry name" value="PI3_4_KINASE_1"/>
    <property type="match status" value="1"/>
</dbReference>
<comment type="catalytic activity">
    <reaction evidence="23">
        <text>L-seryl-[protein] + ATP = O-phospho-L-seryl-[protein] + ADP + H(+)</text>
        <dbReference type="Rhea" id="RHEA:17989"/>
        <dbReference type="Rhea" id="RHEA-COMP:9863"/>
        <dbReference type="Rhea" id="RHEA-COMP:11604"/>
        <dbReference type="ChEBI" id="CHEBI:15378"/>
        <dbReference type="ChEBI" id="CHEBI:29999"/>
        <dbReference type="ChEBI" id="CHEBI:30616"/>
        <dbReference type="ChEBI" id="CHEBI:83421"/>
        <dbReference type="ChEBI" id="CHEBI:456216"/>
        <dbReference type="EC" id="2.7.11.1"/>
    </reaction>
    <physiologicalReaction direction="left-to-right" evidence="23">
        <dbReference type="Rhea" id="RHEA:17990"/>
    </physiologicalReaction>
</comment>
<feature type="compositionally biased region" description="Acidic residues" evidence="25">
    <location>
        <begin position="580"/>
        <end position="594"/>
    </location>
</feature>
<dbReference type="GO" id="GO:0006281">
    <property type="term" value="P:DNA repair"/>
    <property type="evidence" value="ECO:0007669"/>
    <property type="project" value="UniProtKB-ARBA"/>
</dbReference>
<dbReference type="GO" id="GO:0005654">
    <property type="term" value="C:nucleoplasm"/>
    <property type="evidence" value="ECO:0007669"/>
    <property type="project" value="UniProtKB-ARBA"/>
</dbReference>
<evidence type="ECO:0000256" key="6">
    <source>
        <dbReference type="ARBA" id="ARBA00012513"/>
    </source>
</evidence>
<protein>
    <recommendedName>
        <fullName evidence="24">Serine-protein kinase ATM</fullName>
        <ecNumber evidence="6">2.7.11.1</ecNumber>
    </recommendedName>
</protein>
<dbReference type="GO" id="GO:0042981">
    <property type="term" value="P:regulation of apoptotic process"/>
    <property type="evidence" value="ECO:0007669"/>
    <property type="project" value="UniProtKB-ARBA"/>
</dbReference>
<dbReference type="InterPro" id="IPR038980">
    <property type="entry name" value="ATM_plant"/>
</dbReference>
<evidence type="ECO:0000256" key="21">
    <source>
        <dbReference type="ARBA" id="ARBA00023329"/>
    </source>
</evidence>
<gene>
    <name evidence="29" type="ORF">BaRGS_00014171</name>
</gene>
<dbReference type="Pfam" id="PF00454">
    <property type="entry name" value="PI3_PI4_kinase"/>
    <property type="match status" value="1"/>
</dbReference>
<proteinExistence type="inferred from homology"/>
<keyword evidence="30" id="KW-1185">Reference proteome</keyword>
<feature type="region of interest" description="Disordered" evidence="25">
    <location>
        <begin position="536"/>
        <end position="616"/>
    </location>
</feature>
<keyword evidence="12" id="KW-0227">DNA damage</keyword>
<dbReference type="GO" id="GO:0003677">
    <property type="term" value="F:DNA binding"/>
    <property type="evidence" value="ECO:0007669"/>
    <property type="project" value="UniProtKB-KW"/>
</dbReference>
<evidence type="ECO:0000313" key="29">
    <source>
        <dbReference type="EMBL" id="KAK7494518.1"/>
    </source>
</evidence>
<feature type="domain" description="FATC" evidence="28">
    <location>
        <begin position="2709"/>
        <end position="2741"/>
    </location>
</feature>
<evidence type="ECO:0000256" key="23">
    <source>
        <dbReference type="ARBA" id="ARBA00048977"/>
    </source>
</evidence>
<keyword evidence="9" id="KW-0597">Phosphoprotein</keyword>
<dbReference type="PROSITE" id="PS51189">
    <property type="entry name" value="FAT"/>
    <property type="match status" value="1"/>
</dbReference>
<dbReference type="InterPro" id="IPR000403">
    <property type="entry name" value="PI3/4_kinase_cat_dom"/>
</dbReference>
<dbReference type="GO" id="GO:0007127">
    <property type="term" value="P:meiosis I"/>
    <property type="evidence" value="ECO:0007669"/>
    <property type="project" value="UniProtKB-ARBA"/>
</dbReference>
<evidence type="ECO:0000256" key="8">
    <source>
        <dbReference type="ARBA" id="ARBA00022527"/>
    </source>
</evidence>
<evidence type="ECO:0000256" key="20">
    <source>
        <dbReference type="ARBA" id="ARBA00023306"/>
    </source>
</evidence>
<name>A0ABD0L5H2_9CAEN</name>
<dbReference type="InterPro" id="IPR016024">
    <property type="entry name" value="ARM-type_fold"/>
</dbReference>
<feature type="domain" description="PI3K/PI4K catalytic" evidence="26">
    <location>
        <begin position="2361"/>
        <end position="2691"/>
    </location>
</feature>
<dbReference type="EMBL" id="JACVVK020000082">
    <property type="protein sequence ID" value="KAK7494518.1"/>
    <property type="molecule type" value="Genomic_DNA"/>
</dbReference>
<keyword evidence="16" id="KW-0238">DNA-binding</keyword>
<evidence type="ECO:0000256" key="2">
    <source>
        <dbReference type="ARBA" id="ARBA00004275"/>
    </source>
</evidence>
<dbReference type="InterPro" id="IPR003151">
    <property type="entry name" value="PIK-rel_kinase_FAT"/>
</dbReference>
<evidence type="ECO:0000313" key="30">
    <source>
        <dbReference type="Proteomes" id="UP001519460"/>
    </source>
</evidence>
<dbReference type="InterPro" id="IPR003152">
    <property type="entry name" value="FATC_dom"/>
</dbReference>
<dbReference type="InterPro" id="IPR018936">
    <property type="entry name" value="PI3/4_kinase_CS"/>
</dbReference>
<evidence type="ECO:0000256" key="4">
    <source>
        <dbReference type="ARBA" id="ARBA00004541"/>
    </source>
</evidence>
<feature type="compositionally biased region" description="Polar residues" evidence="25">
    <location>
        <begin position="537"/>
        <end position="549"/>
    </location>
</feature>
<evidence type="ECO:0000259" key="28">
    <source>
        <dbReference type="PROSITE" id="PS51190"/>
    </source>
</evidence>
<evidence type="ECO:0000256" key="16">
    <source>
        <dbReference type="ARBA" id="ARBA00023125"/>
    </source>
</evidence>
<evidence type="ECO:0000256" key="15">
    <source>
        <dbReference type="ARBA" id="ARBA00022990"/>
    </source>
</evidence>
<dbReference type="InterPro" id="IPR014009">
    <property type="entry name" value="PIK_FAT"/>
</dbReference>
<dbReference type="Pfam" id="PF02260">
    <property type="entry name" value="FATC"/>
    <property type="match status" value="1"/>
</dbReference>
<dbReference type="PROSITE" id="PS51190">
    <property type="entry name" value="FATC"/>
    <property type="match status" value="1"/>
</dbReference>
<dbReference type="GO" id="GO:0004674">
    <property type="term" value="F:protein serine/threonine kinase activity"/>
    <property type="evidence" value="ECO:0007669"/>
    <property type="project" value="UniProtKB-KW"/>
</dbReference>
<dbReference type="Pfam" id="PF02259">
    <property type="entry name" value="FAT"/>
    <property type="match status" value="1"/>
</dbReference>
<dbReference type="FunFam" id="3.30.1010.10:FF:000015">
    <property type="entry name" value="Serine-protein kinase ATM"/>
    <property type="match status" value="1"/>
</dbReference>
<evidence type="ECO:0000256" key="25">
    <source>
        <dbReference type="SAM" id="MobiDB-lite"/>
    </source>
</evidence>
<evidence type="ECO:0000256" key="12">
    <source>
        <dbReference type="ARBA" id="ARBA00022763"/>
    </source>
</evidence>
<dbReference type="InterPro" id="IPR011009">
    <property type="entry name" value="Kinase-like_dom_sf"/>
</dbReference>
<evidence type="ECO:0000256" key="13">
    <source>
        <dbReference type="ARBA" id="ARBA00022777"/>
    </source>
</evidence>
<dbReference type="Gene3D" id="3.30.1010.10">
    <property type="entry name" value="Phosphatidylinositol 3-kinase Catalytic Subunit, Chain A, domain 4"/>
    <property type="match status" value="1"/>
</dbReference>
<dbReference type="GO" id="GO:0010468">
    <property type="term" value="P:regulation of gene expression"/>
    <property type="evidence" value="ECO:0007669"/>
    <property type="project" value="UniProtKB-ARBA"/>
</dbReference>
<dbReference type="GO" id="GO:0043068">
    <property type="term" value="P:positive regulation of programmed cell death"/>
    <property type="evidence" value="ECO:0007669"/>
    <property type="project" value="UniProtKB-ARBA"/>
</dbReference>
<comment type="subcellular location">
    <subcellularLocation>
        <location evidence="3">Cytoplasm</location>
        <location evidence="3">Cytoskeleton</location>
        <location evidence="3">Microtubule organizing center</location>
        <location evidence="3">Centrosome</location>
    </subcellularLocation>
    <subcellularLocation>
        <location evidence="4">Cytoplasmic vesicle</location>
    </subcellularLocation>
    <subcellularLocation>
        <location evidence="1">Nucleus</location>
    </subcellularLocation>
    <subcellularLocation>
        <location evidence="2">Peroxisome</location>
    </subcellularLocation>
</comment>
<dbReference type="Gene3D" id="1.10.1070.11">
    <property type="entry name" value="Phosphatidylinositol 3-/4-kinase, catalytic domain"/>
    <property type="match status" value="1"/>
</dbReference>
<evidence type="ECO:0000256" key="19">
    <source>
        <dbReference type="ARBA" id="ARBA00023242"/>
    </source>
</evidence>
<dbReference type="Proteomes" id="UP001519460">
    <property type="component" value="Unassembled WGS sequence"/>
</dbReference>
<evidence type="ECO:0000256" key="11">
    <source>
        <dbReference type="ARBA" id="ARBA00022741"/>
    </source>
</evidence>
<keyword evidence="8" id="KW-0723">Serine/threonine-protein kinase</keyword>
<dbReference type="EC" id="2.7.11.1" evidence="6"/>
<dbReference type="SMART" id="SM01343">
    <property type="entry name" value="FATC"/>
    <property type="match status" value="1"/>
</dbReference>
<feature type="non-terminal residue" evidence="29">
    <location>
        <position position="1"/>
    </location>
</feature>
<dbReference type="SMART" id="SM00146">
    <property type="entry name" value="PI3Kc"/>
    <property type="match status" value="1"/>
</dbReference>
<dbReference type="GO" id="GO:0032210">
    <property type="term" value="P:regulation of telomere maintenance via telomerase"/>
    <property type="evidence" value="ECO:0007669"/>
    <property type="project" value="UniProtKB-ARBA"/>
</dbReference>
<evidence type="ECO:0000256" key="18">
    <source>
        <dbReference type="ARBA" id="ARBA00023212"/>
    </source>
</evidence>
<evidence type="ECO:0000259" key="26">
    <source>
        <dbReference type="PROSITE" id="PS50290"/>
    </source>
</evidence>
<dbReference type="PROSITE" id="PS00916">
    <property type="entry name" value="PI3_4_KINASE_2"/>
    <property type="match status" value="1"/>
</dbReference>
<keyword evidence="13" id="KW-0418">Kinase</keyword>
<dbReference type="GO" id="GO:0005813">
    <property type="term" value="C:centrosome"/>
    <property type="evidence" value="ECO:0007669"/>
    <property type="project" value="UniProtKB-SubCell"/>
</dbReference>
<comment type="catalytic activity">
    <reaction evidence="22">
        <text>L-threonyl-[protein] + ATP = O-phospho-L-threonyl-[protein] + ADP + H(+)</text>
        <dbReference type="Rhea" id="RHEA:46608"/>
        <dbReference type="Rhea" id="RHEA-COMP:11060"/>
        <dbReference type="Rhea" id="RHEA-COMP:11605"/>
        <dbReference type="ChEBI" id="CHEBI:15378"/>
        <dbReference type="ChEBI" id="CHEBI:30013"/>
        <dbReference type="ChEBI" id="CHEBI:30616"/>
        <dbReference type="ChEBI" id="CHEBI:61977"/>
        <dbReference type="ChEBI" id="CHEBI:456216"/>
        <dbReference type="EC" id="2.7.11.1"/>
    </reaction>
</comment>
<dbReference type="GO" id="GO:1904358">
    <property type="term" value="P:positive regulation of telomere maintenance via telomere lengthening"/>
    <property type="evidence" value="ECO:0007669"/>
    <property type="project" value="UniProtKB-ARBA"/>
</dbReference>
<evidence type="ECO:0000256" key="10">
    <source>
        <dbReference type="ARBA" id="ARBA00022679"/>
    </source>
</evidence>
<evidence type="ECO:0000256" key="14">
    <source>
        <dbReference type="ARBA" id="ARBA00022840"/>
    </source>
</evidence>
<dbReference type="CDD" id="cd05171">
    <property type="entry name" value="PIKKc_ATM"/>
    <property type="match status" value="1"/>
</dbReference>
<keyword evidence="11" id="KW-0547">Nucleotide-binding</keyword>
<dbReference type="SUPFAM" id="SSF56112">
    <property type="entry name" value="Protein kinase-like (PK-like)"/>
    <property type="match status" value="1"/>
</dbReference>
<evidence type="ECO:0000256" key="17">
    <source>
        <dbReference type="ARBA" id="ARBA00023140"/>
    </source>
</evidence>
<evidence type="ECO:0000256" key="9">
    <source>
        <dbReference type="ARBA" id="ARBA00022553"/>
    </source>
</evidence>
<organism evidence="29 30">
    <name type="scientific">Batillaria attramentaria</name>
    <dbReference type="NCBI Taxonomy" id="370345"/>
    <lineage>
        <taxon>Eukaryota</taxon>
        <taxon>Metazoa</taxon>
        <taxon>Spiralia</taxon>
        <taxon>Lophotrochozoa</taxon>
        <taxon>Mollusca</taxon>
        <taxon>Gastropoda</taxon>
        <taxon>Caenogastropoda</taxon>
        <taxon>Sorbeoconcha</taxon>
        <taxon>Cerithioidea</taxon>
        <taxon>Batillariidae</taxon>
        <taxon>Batillaria</taxon>
    </lineage>
</organism>
<dbReference type="GO" id="GO:0031410">
    <property type="term" value="C:cytoplasmic vesicle"/>
    <property type="evidence" value="ECO:0007669"/>
    <property type="project" value="UniProtKB-SubCell"/>
</dbReference>
<dbReference type="GO" id="GO:0010212">
    <property type="term" value="P:response to ionizing radiation"/>
    <property type="evidence" value="ECO:0007669"/>
    <property type="project" value="UniProtKB-ARBA"/>
</dbReference>
<sequence length="2741" mass="307272">AEPCAVKTSVTRSFPTTVSELLVLYCQLFLDAECTIDRGVVARLVRILLTGAAQQSDLPPKKLIVFFTRVFEKIREEKGTALMEHMCGALNTFTKSIAPDARTQVCKLGETILPGVLYLWNNYPSDSLKDDLVQFLQVQMQAHHPAGARTQDLGAFASDWEAWKMQLNRIYDLIYRELDQLGGRQKFTTGLQLLAFMLEKYPGSVLEMDVVAALSCLHQVLTTNKGIISSKQAEADGYQQSGFDLLTTLLHCNLVHPGRQVWNLFLSDVTHPTPHSLSFLTILLSTAQIPENYQPSILGSGFAMEKDMFPLRKHLLEWVMLGLKHPDSGSKVTADSIHTLVSITLQLMMRDPGAEYLAETHCEKLFTTSLEETFLLTTFDCALDFEKQDTVSVGTKLPTSHMIPVMVSAVNDALQEIIHQHLLITEPQVKMVELLACDCCLLSHYLHESRRHSVSVAETEPLLQQVMAKLTSVLEECSKREGTSGLLHVIKYLQGMMSFPGTSDLACFQTAETVRGCTPTRLRDILLDMVSKKLSRGANSTRGQPQQDDMSLPRVYPSGSRGTSNGGHVFHDFGITQDGSGDEGETSMDIEFDDRDAGDSQERDEGHQQSAAGFPSLLDPELLSDSQTLRNSIVHFLCLLINYDCRYAPGEISSSGFDVRSVKMKVEELLSEEMFDPTHPADLQLMDLTVRTLLSPGHHVTDSDLENIIEALRRRQSDGVYKSIVRLRLAQCMASITQYDPQGSWGTLILPQEDEAATVPQKFPYSVIDPSLSVRLFVSTAVKRLFVVEINGKLVPQEKKQQHEAFDLLYDICNDMMDVKGKISVERQRDERLNRTASLLLTLSCAAMASHVCEKKALFAFCQSIREKNVDVTHVEKVLARMAGTLGYPGVSDYLSCHLPFLVSQWLDLRYPLAEFPFQLLHCADDAHFYRNHQRLLVSQQFMHKNMAGVEEIARSLNQGMEETLKGCLPDILVHILPLFAVSKSPQLSGDLGVRRHLATANACYDLLVQQLGQDTIDKSIMSQLGTVVVRIFGCLKLQETGSADDQGENNHESNPPSYCKDMVRMTLDYLTKSFSGNTRSLVTVLAKSPDGIERVLLELCLMLWRERRVHERLRVLQMLRVFVSMLLKELADTQLGGAWAFVLRRMVTTLLHTLTPRCRNLNRWQDFGLPEEIILTSLHVLRKVCVAIIECCHEELGNHLCHIVDVTSQLAVQSGDVGETAMGLLKFLLQDSADQLQGFITSLDPLPDDPAFAELTKLCERVKQKAGRKCMDKMLDQVLRAARDVPGPTDSFARTLACLVDAIDTNRNVFTSLLAHTNGGRKVSHLICELLRLTQSTREAIAKEAGRCLGAIGPVDLRTFSLPGPQASPGLSEALQVYEGGPCEKYCHIFHSLHHYLVDPSVDVVEMASLTLKKLLATPAGIQFSADYKDKLANRDYLFQYLHPFRSSKNTRPLPSSGSGGNLPQFYEHVNTPSVWEAEHAKHGRWVTDVCVALLQSGAVTDPVLALLQPVCEAKVEFCEMLLPYLIHDVLSSGQPEHREVLTHRVNAFFQTHCQLTSAVSATTTEEGQHKSVCVNMDSVRTMLKVVKKQQGTTAWDNNFWLDLNYLNIALAAQNCAAHFSAVLFTEIWCDQQRETIRQPQRYSGSDHRTQSSEKLSQGSLLQSLTSLDSSGDHNTAQALLLEALRCTGDPDAIYGCGAGSLPDAASRVETYLHEKQWEKAVVTLDIQMQHPTLVTQLGLLTAVQRCGMDYLLHTSLEGLERSSVSSLPADLAELQYQAAWRAGQWNLDIPQRMDGTAPLHHSLYSCLHALRDEQPVTALSILNNARCSLLQSFDTHLESCRSLYPLLSKLQCLRKFEIFIAGLSGCGKDKTQETVRGLLKDWQQEQGAATSSTEFEFLEPVQSLQLAVVRLLVTKEHHEDAKQALQDMLLMAARTARTAGHFQLAERHLFELQHQVNTSSAVGLRTQLESAQLFWSRSEHTTAKHILKTLINKCEQASDDDGHARSLLPTALGLYGNWLAETRSETPSIIMEQFLERTVRLLENKGENGGQEAVEGYLSLARFSDTQYQNIVNYMRSPTFEAKQALMNKAAAEYEKYKDVGQPQKDRYLRTLEKQTKIDQEEVAAMARDRERFLLHAVRCYAQCLQHGDTHDLRIFRLMSLWFDNSSVQDVSSIMQECSEKLKSYKFLPLLHQLAARMSTKVKDNQTFFSTLNKILERAALDHPHHTLWVVLALAHANKDEELLAQGRSAKRGGRLATGKQGSLEEEDRVQAARNLLERLKGGSKVAAMVRDMEMLSTAYIQLANWSVEQYRRETKPVSLPKSLQLMSLKELPLVCVPSLEVPVDPSGCYDSIVFVRGFQPTFCLAGGVNLPKIIACRCSDGIDRRQLVKGRDDLRQDAIMQQVFSLVNRLLLSDAQASRRQLHIRTYKVVPLSQRSGLLEWCEGTQPIGEYLVGNPGNKGSGAHARYRPKDWGYLDCRKRMMSVQNDADQKYSVYMEVCKNFEPVFRFFFMEKFLDPAVWFQRRLSYTRSVATNSIVGYILGLGDRHVMNILIDCNSAELIHIDLGVAFEQGHILPTPETVPFRLTRDIVDGMGVTGVEGVFRRCCEKTMEVMRGHKESLLTIVQVLLHDPLSEWTLSPHKVYALQARRDRRDCDTADISATMNTAETDLDMDGGKSDRSQEPVNKLAERVLLRLQQKLQGLEDGVTLSVAGQVNHLIQTARDPHNLSHLFPGWQPYI</sequence>
<feature type="domain" description="FAT" evidence="27">
    <location>
        <begin position="1609"/>
        <end position="2239"/>
    </location>
</feature>
<evidence type="ECO:0000256" key="22">
    <source>
        <dbReference type="ARBA" id="ARBA00047899"/>
    </source>
</evidence>
<keyword evidence="19" id="KW-0539">Nucleus</keyword>
<evidence type="ECO:0000256" key="5">
    <source>
        <dbReference type="ARBA" id="ARBA00010769"/>
    </source>
</evidence>
<evidence type="ECO:0000256" key="3">
    <source>
        <dbReference type="ARBA" id="ARBA00004300"/>
    </source>
</evidence>
<dbReference type="PANTHER" id="PTHR37079">
    <property type="entry name" value="SERINE/THREONINE-PROTEIN KINASE ATM"/>
    <property type="match status" value="1"/>
</dbReference>
<dbReference type="PROSITE" id="PS50290">
    <property type="entry name" value="PI3_4_KINASE_3"/>
    <property type="match status" value="1"/>
</dbReference>
<comment type="similarity">
    <text evidence="5">Belongs to the PI3/PI4-kinase family. ATM subfamily.</text>
</comment>